<feature type="compositionally biased region" description="Basic and acidic residues" evidence="1">
    <location>
        <begin position="694"/>
        <end position="705"/>
    </location>
</feature>
<evidence type="ECO:0000256" key="1">
    <source>
        <dbReference type="SAM" id="MobiDB-lite"/>
    </source>
</evidence>
<gene>
    <name evidence="3" type="ORF">EJ04DRAFT_466936</name>
</gene>
<feature type="region of interest" description="Disordered" evidence="1">
    <location>
        <begin position="681"/>
        <end position="705"/>
    </location>
</feature>
<proteinExistence type="predicted"/>
<feature type="transmembrane region" description="Helical" evidence="2">
    <location>
        <begin position="117"/>
        <end position="137"/>
    </location>
</feature>
<evidence type="ECO:0000313" key="3">
    <source>
        <dbReference type="EMBL" id="KAF2734239.1"/>
    </source>
</evidence>
<dbReference type="Proteomes" id="UP000799444">
    <property type="component" value="Unassembled WGS sequence"/>
</dbReference>
<organism evidence="3 4">
    <name type="scientific">Polyplosphaeria fusca</name>
    <dbReference type="NCBI Taxonomy" id="682080"/>
    <lineage>
        <taxon>Eukaryota</taxon>
        <taxon>Fungi</taxon>
        <taxon>Dikarya</taxon>
        <taxon>Ascomycota</taxon>
        <taxon>Pezizomycotina</taxon>
        <taxon>Dothideomycetes</taxon>
        <taxon>Pleosporomycetidae</taxon>
        <taxon>Pleosporales</taxon>
        <taxon>Tetraplosphaeriaceae</taxon>
        <taxon>Polyplosphaeria</taxon>
    </lineage>
</organism>
<evidence type="ECO:0000313" key="4">
    <source>
        <dbReference type="Proteomes" id="UP000799444"/>
    </source>
</evidence>
<keyword evidence="2" id="KW-1133">Transmembrane helix</keyword>
<dbReference type="AlphaFoldDB" id="A0A9P4R022"/>
<accession>A0A9P4R022</accession>
<evidence type="ECO:0000256" key="2">
    <source>
        <dbReference type="SAM" id="Phobius"/>
    </source>
</evidence>
<keyword evidence="2" id="KW-0812">Transmembrane</keyword>
<name>A0A9P4R022_9PLEO</name>
<keyword evidence="2" id="KW-0472">Membrane</keyword>
<sequence length="705" mass="79054">MSTLSGFEPTSSHVHLGFWTNWSQGRTMGATLTLTRSNGNLLVAFLAIFVGGTGRSFWRLGCFAFHHLFSSSMPEDGLYHQRQAILRNSDTAEDGAWRLIHSFLAWRRLGLRPAMRLLPILLFAIMTACSFGVASIFSSHVTSDTNNEVLLAGKNCSLFEPTDYTTHITEAILNPFLAQSASAYLNQVLKCYTGTGRRGDGCNLYVQPQLPLTVTANASCPFNSSMCKSQSENIVLDTGYIDSNDHLGINSPQGDRIQTRLVFSCAPLVTENFYEFVNDTTDGPRMRYFYGPSMFSTRLVPNGTNWTFEYPLNTHFPNDTASSNLPRQEYTLSPQYAWDKDDFNSGFEPIEQLRRPDVELSLFFLSSNNIAYAEPVDDPWFAAHKEARTAGVYVQDEPVRVLGCASQVQYCDANTQNRRCEPLRSVYANVTESISKVWTSQRQRDLVISFDRIFSATRMGILEIVASIGAAALRARYSLQYTISGPLPPDQWQLELEYWAKGMLASLQASVVTFVNGAPIKELEPYMYMPKKNDTGLNYMCHRQKIVTAAFSSFSVFGMAMILLVGGIIMLLDLTMEPFTFWLQRRNFSKLYTSSQDWREKSLRFPAEHGTHPLYASLEWTATSTLQLQRLAHEALGYGQWSKSADENPVTRTGERLAVLDVGNVKHPALERIGAGDVARAGTAWSEAKSSTTVKERFKGEKRDD</sequence>
<comment type="caution">
    <text evidence="3">The sequence shown here is derived from an EMBL/GenBank/DDBJ whole genome shotgun (WGS) entry which is preliminary data.</text>
</comment>
<keyword evidence="4" id="KW-1185">Reference proteome</keyword>
<reference evidence="3" key="1">
    <citation type="journal article" date="2020" name="Stud. Mycol.">
        <title>101 Dothideomycetes genomes: a test case for predicting lifestyles and emergence of pathogens.</title>
        <authorList>
            <person name="Haridas S."/>
            <person name="Albert R."/>
            <person name="Binder M."/>
            <person name="Bloem J."/>
            <person name="Labutti K."/>
            <person name="Salamov A."/>
            <person name="Andreopoulos B."/>
            <person name="Baker S."/>
            <person name="Barry K."/>
            <person name="Bills G."/>
            <person name="Bluhm B."/>
            <person name="Cannon C."/>
            <person name="Castanera R."/>
            <person name="Culley D."/>
            <person name="Daum C."/>
            <person name="Ezra D."/>
            <person name="Gonzalez J."/>
            <person name="Henrissat B."/>
            <person name="Kuo A."/>
            <person name="Liang C."/>
            <person name="Lipzen A."/>
            <person name="Lutzoni F."/>
            <person name="Magnuson J."/>
            <person name="Mondo S."/>
            <person name="Nolan M."/>
            <person name="Ohm R."/>
            <person name="Pangilinan J."/>
            <person name="Park H.-J."/>
            <person name="Ramirez L."/>
            <person name="Alfaro M."/>
            <person name="Sun H."/>
            <person name="Tritt A."/>
            <person name="Yoshinaga Y."/>
            <person name="Zwiers L.-H."/>
            <person name="Turgeon B."/>
            <person name="Goodwin S."/>
            <person name="Spatafora J."/>
            <person name="Crous P."/>
            <person name="Grigoriev I."/>
        </authorList>
    </citation>
    <scope>NUCLEOTIDE SEQUENCE</scope>
    <source>
        <strain evidence="3">CBS 125425</strain>
    </source>
</reference>
<feature type="transmembrane region" description="Helical" evidence="2">
    <location>
        <begin position="549"/>
        <end position="572"/>
    </location>
</feature>
<dbReference type="OrthoDB" id="3540210at2759"/>
<dbReference type="EMBL" id="ML996150">
    <property type="protein sequence ID" value="KAF2734239.1"/>
    <property type="molecule type" value="Genomic_DNA"/>
</dbReference>
<protein>
    <submittedName>
        <fullName evidence="3">Uncharacterized protein</fullName>
    </submittedName>
</protein>